<dbReference type="EMBL" id="JAACXV010013921">
    <property type="protein sequence ID" value="KAF7271659.1"/>
    <property type="molecule type" value="Genomic_DNA"/>
</dbReference>
<evidence type="ECO:0000313" key="2">
    <source>
        <dbReference type="Proteomes" id="UP000625711"/>
    </source>
</evidence>
<organism evidence="1 2">
    <name type="scientific">Rhynchophorus ferrugineus</name>
    <name type="common">Red palm weevil</name>
    <name type="synonym">Curculio ferrugineus</name>
    <dbReference type="NCBI Taxonomy" id="354439"/>
    <lineage>
        <taxon>Eukaryota</taxon>
        <taxon>Metazoa</taxon>
        <taxon>Ecdysozoa</taxon>
        <taxon>Arthropoda</taxon>
        <taxon>Hexapoda</taxon>
        <taxon>Insecta</taxon>
        <taxon>Pterygota</taxon>
        <taxon>Neoptera</taxon>
        <taxon>Endopterygota</taxon>
        <taxon>Coleoptera</taxon>
        <taxon>Polyphaga</taxon>
        <taxon>Cucujiformia</taxon>
        <taxon>Curculionidae</taxon>
        <taxon>Dryophthorinae</taxon>
        <taxon>Rhynchophorus</taxon>
    </lineage>
</organism>
<keyword evidence="2" id="KW-1185">Reference proteome</keyword>
<gene>
    <name evidence="1" type="ORF">GWI33_015508</name>
</gene>
<evidence type="ECO:0000313" key="1">
    <source>
        <dbReference type="EMBL" id="KAF7271659.1"/>
    </source>
</evidence>
<dbReference type="AlphaFoldDB" id="A0A834I0Q6"/>
<dbReference type="Proteomes" id="UP000625711">
    <property type="component" value="Unassembled WGS sequence"/>
</dbReference>
<reference evidence="1" key="1">
    <citation type="submission" date="2020-08" db="EMBL/GenBank/DDBJ databases">
        <title>Genome sequencing and assembly of the red palm weevil Rhynchophorus ferrugineus.</title>
        <authorList>
            <person name="Dias G.B."/>
            <person name="Bergman C.M."/>
            <person name="Manee M."/>
        </authorList>
    </citation>
    <scope>NUCLEOTIDE SEQUENCE</scope>
    <source>
        <strain evidence="1">AA-2017</strain>
        <tissue evidence="1">Whole larva</tissue>
    </source>
</reference>
<sequence>MGGLLSSINSRTLACDAVTTSADLIHRTNSRNAAIFERIFLEPTRFIYSPNATCVSDRYAAKIIGNVCQR</sequence>
<proteinExistence type="predicted"/>
<accession>A0A834I0Q6</accession>
<protein>
    <submittedName>
        <fullName evidence="1">Uncharacterized protein</fullName>
    </submittedName>
</protein>
<name>A0A834I0Q6_RHYFE</name>
<comment type="caution">
    <text evidence="1">The sequence shown here is derived from an EMBL/GenBank/DDBJ whole genome shotgun (WGS) entry which is preliminary data.</text>
</comment>